<evidence type="ECO:0000256" key="3">
    <source>
        <dbReference type="ARBA" id="ARBA00023163"/>
    </source>
</evidence>
<dbReference type="SUPFAM" id="SSF48498">
    <property type="entry name" value="Tetracyclin repressor-like, C-terminal domain"/>
    <property type="match status" value="1"/>
</dbReference>
<evidence type="ECO:0000259" key="5">
    <source>
        <dbReference type="PROSITE" id="PS50977"/>
    </source>
</evidence>
<dbReference type="InterPro" id="IPR001647">
    <property type="entry name" value="HTH_TetR"/>
</dbReference>
<dbReference type="Gene3D" id="1.10.357.10">
    <property type="entry name" value="Tetracycline Repressor, domain 2"/>
    <property type="match status" value="1"/>
</dbReference>
<dbReference type="InterPro" id="IPR009057">
    <property type="entry name" value="Homeodomain-like_sf"/>
</dbReference>
<proteinExistence type="predicted"/>
<evidence type="ECO:0000256" key="4">
    <source>
        <dbReference type="PROSITE-ProRule" id="PRU00335"/>
    </source>
</evidence>
<dbReference type="SUPFAM" id="SSF46689">
    <property type="entry name" value="Homeodomain-like"/>
    <property type="match status" value="1"/>
</dbReference>
<gene>
    <name evidence="6" type="ORF">P8192_12160</name>
</gene>
<keyword evidence="1" id="KW-0805">Transcription regulation</keyword>
<dbReference type="EMBL" id="CP121252">
    <property type="protein sequence ID" value="WFP16133.1"/>
    <property type="molecule type" value="Genomic_DNA"/>
</dbReference>
<keyword evidence="7" id="KW-1185">Reference proteome</keyword>
<dbReference type="InterPro" id="IPR041479">
    <property type="entry name" value="TetR_CgmR_C"/>
</dbReference>
<name>A0ABY8H4R4_9MICC</name>
<dbReference type="Pfam" id="PF17937">
    <property type="entry name" value="TetR_C_28"/>
    <property type="match status" value="1"/>
</dbReference>
<dbReference type="PROSITE" id="PS50977">
    <property type="entry name" value="HTH_TETR_2"/>
    <property type="match status" value="1"/>
</dbReference>
<keyword evidence="3" id="KW-0804">Transcription</keyword>
<feature type="domain" description="HTH tetR-type" evidence="5">
    <location>
        <begin position="3"/>
        <end position="63"/>
    </location>
</feature>
<protein>
    <submittedName>
        <fullName evidence="6">TetR/AcrR family transcriptional regulator</fullName>
    </submittedName>
</protein>
<dbReference type="InterPro" id="IPR050109">
    <property type="entry name" value="HTH-type_TetR-like_transc_reg"/>
</dbReference>
<feature type="DNA-binding region" description="H-T-H motif" evidence="4">
    <location>
        <begin position="26"/>
        <end position="45"/>
    </location>
</feature>
<evidence type="ECO:0000256" key="1">
    <source>
        <dbReference type="ARBA" id="ARBA00023015"/>
    </source>
</evidence>
<dbReference type="RefSeq" id="WP_278157292.1">
    <property type="nucleotide sequence ID" value="NZ_CP121252.1"/>
</dbReference>
<dbReference type="PANTHER" id="PTHR30055">
    <property type="entry name" value="HTH-TYPE TRANSCRIPTIONAL REGULATOR RUTR"/>
    <property type="match status" value="1"/>
</dbReference>
<dbReference type="PRINTS" id="PR00455">
    <property type="entry name" value="HTHTETR"/>
</dbReference>
<evidence type="ECO:0000313" key="6">
    <source>
        <dbReference type="EMBL" id="WFP16133.1"/>
    </source>
</evidence>
<sequence>MRTSKRESILQRAIELIEAEGLEAISYESLAEASGMSKSGIIYHFPSRDAILRALHEYMAANWEAELIAAAGGPAHEVSQARRLRAMVISLTRPATKAELLLEIDARSHPEFDEYWLEVERRWSPDIEGIEDDDLRQQAYLVQLLADGLWLHDYVHTPALSEEQRAVLSQRILEMIPDDA</sequence>
<reference evidence="6 7" key="1">
    <citation type="submission" date="2023-04" db="EMBL/GenBank/DDBJ databases">
        <title>Funneling lignin-derived compounds into biodiesel using alkali-halophilic Citricoccus sp. P2.</title>
        <authorList>
            <person name="Luo C.-B."/>
        </authorList>
    </citation>
    <scope>NUCLEOTIDE SEQUENCE [LARGE SCALE GENOMIC DNA]</scope>
    <source>
        <strain evidence="6 7">P2</strain>
    </source>
</reference>
<organism evidence="6 7">
    <name type="scientific">Citricoccus muralis</name>
    <dbReference type="NCBI Taxonomy" id="169134"/>
    <lineage>
        <taxon>Bacteria</taxon>
        <taxon>Bacillati</taxon>
        <taxon>Actinomycetota</taxon>
        <taxon>Actinomycetes</taxon>
        <taxon>Micrococcales</taxon>
        <taxon>Micrococcaceae</taxon>
        <taxon>Citricoccus</taxon>
    </lineage>
</organism>
<dbReference type="InterPro" id="IPR036271">
    <property type="entry name" value="Tet_transcr_reg_TetR-rel_C_sf"/>
</dbReference>
<evidence type="ECO:0000256" key="2">
    <source>
        <dbReference type="ARBA" id="ARBA00023125"/>
    </source>
</evidence>
<keyword evidence="2 4" id="KW-0238">DNA-binding</keyword>
<dbReference type="Pfam" id="PF00440">
    <property type="entry name" value="TetR_N"/>
    <property type="match status" value="1"/>
</dbReference>
<accession>A0ABY8H4R4</accession>
<dbReference type="PANTHER" id="PTHR30055:SF234">
    <property type="entry name" value="HTH-TYPE TRANSCRIPTIONAL REGULATOR BETI"/>
    <property type="match status" value="1"/>
</dbReference>
<evidence type="ECO:0000313" key="7">
    <source>
        <dbReference type="Proteomes" id="UP001219037"/>
    </source>
</evidence>
<dbReference type="Proteomes" id="UP001219037">
    <property type="component" value="Chromosome"/>
</dbReference>